<feature type="transmembrane region" description="Helical" evidence="6">
    <location>
        <begin position="122"/>
        <end position="141"/>
    </location>
</feature>
<dbReference type="GO" id="GO:0022857">
    <property type="term" value="F:transmembrane transporter activity"/>
    <property type="evidence" value="ECO:0007669"/>
    <property type="project" value="InterPro"/>
</dbReference>
<keyword evidence="4 6" id="KW-1133">Transmembrane helix</keyword>
<comment type="similarity">
    <text evidence="2">Belongs to the major facilitator superfamily. Proton-dependent oligopeptide transporter (POT/PTR) (TC 2.A.17) family.</text>
</comment>
<dbReference type="EMBL" id="MCFE01000438">
    <property type="protein sequence ID" value="ORX89553.1"/>
    <property type="molecule type" value="Genomic_DNA"/>
</dbReference>
<keyword evidence="5 6" id="KW-0472">Membrane</keyword>
<dbReference type="GO" id="GO:0016020">
    <property type="term" value="C:membrane"/>
    <property type="evidence" value="ECO:0007669"/>
    <property type="project" value="UniProtKB-SubCell"/>
</dbReference>
<sequence length="549" mass="61735">MTEVHSANGGKQRETTQDALEKAVSEREIDIQALRRTSDRIPLASWIIIFIEFCERFAFRGGVITFINYVRFPPNLKNQAGALGKGQTTAYALKQVFAFMCYIWPLFLGILCDQYWGKYRTIMFCCFVFGIGWTLLTLTSIPPSLEAGVGFPGYIISIIIIACGSGGIKSFVQPMAADQFQQDTMKIKEVKGELVVIDPEINARQVYHWFMGVMQLGSLVGGVISPQIEHRVGFWVCYLFPAVLTIASTSMFFICRNRYHKVPPSGDSAVVKLYKCFKYGYGRYKHSVPKPESILDCSKDNGPLGVPPESMADREAKTWDDEFVENAKETLRACKILIPTTLWALGSNQVTSSLVSQASSMSRPTGIPNDIMFNFNSFFVIVLVPILMYIVYPYLERHNIEFRPMKRMVVGFILGALAMMSSAIAQNEIVKHSKQGLPQISVWWQLPTYFLMALSEILVMVTPLEYCYTRTPQSMKGLVSALSLLPQAVATAIDLALSSVSQEVWMYGSFAILNAVTGVLFWYFYGHYDKIDEELAQSRMNIACTNEKN</sequence>
<feature type="transmembrane region" description="Helical" evidence="6">
    <location>
        <begin position="375"/>
        <end position="395"/>
    </location>
</feature>
<dbReference type="InterPro" id="IPR000109">
    <property type="entry name" value="POT_fam"/>
</dbReference>
<evidence type="ECO:0000256" key="3">
    <source>
        <dbReference type="ARBA" id="ARBA00022692"/>
    </source>
</evidence>
<reference evidence="7 8" key="1">
    <citation type="submission" date="2016-07" db="EMBL/GenBank/DDBJ databases">
        <title>Pervasive Adenine N6-methylation of Active Genes in Fungi.</title>
        <authorList>
            <consortium name="DOE Joint Genome Institute"/>
            <person name="Mondo S.J."/>
            <person name="Dannebaum R.O."/>
            <person name="Kuo R.C."/>
            <person name="Labutti K."/>
            <person name="Haridas S."/>
            <person name="Kuo A."/>
            <person name="Salamov A."/>
            <person name="Ahrendt S.R."/>
            <person name="Lipzen A."/>
            <person name="Sullivan W."/>
            <person name="Andreopoulos W.B."/>
            <person name="Clum A."/>
            <person name="Lindquist E."/>
            <person name="Daum C."/>
            <person name="Ramamoorthy G.K."/>
            <person name="Gryganskyi A."/>
            <person name="Culley D."/>
            <person name="Magnuson J.K."/>
            <person name="James T.Y."/>
            <person name="O'Malley M.A."/>
            <person name="Stajich J.E."/>
            <person name="Spatafora J.W."/>
            <person name="Visel A."/>
            <person name="Grigoriev I.V."/>
        </authorList>
    </citation>
    <scope>NUCLEOTIDE SEQUENCE [LARGE SCALE GENOMIC DNA]</scope>
    <source>
        <strain evidence="7 8">CBS 931.73</strain>
    </source>
</reference>
<comment type="caution">
    <text evidence="7">The sequence shown here is derived from an EMBL/GenBank/DDBJ whole genome shotgun (WGS) entry which is preliminary data.</text>
</comment>
<organism evidence="7 8">
    <name type="scientific">Basidiobolus meristosporus CBS 931.73</name>
    <dbReference type="NCBI Taxonomy" id="1314790"/>
    <lineage>
        <taxon>Eukaryota</taxon>
        <taxon>Fungi</taxon>
        <taxon>Fungi incertae sedis</taxon>
        <taxon>Zoopagomycota</taxon>
        <taxon>Entomophthoromycotina</taxon>
        <taxon>Basidiobolomycetes</taxon>
        <taxon>Basidiobolales</taxon>
        <taxon>Basidiobolaceae</taxon>
        <taxon>Basidiobolus</taxon>
    </lineage>
</organism>
<dbReference type="Gene3D" id="1.20.1250.20">
    <property type="entry name" value="MFS general substrate transporter like domains"/>
    <property type="match status" value="1"/>
</dbReference>
<evidence type="ECO:0000256" key="2">
    <source>
        <dbReference type="ARBA" id="ARBA00005982"/>
    </source>
</evidence>
<feature type="transmembrane region" description="Helical" evidence="6">
    <location>
        <begin position="407"/>
        <end position="426"/>
    </location>
</feature>
<feature type="transmembrane region" description="Helical" evidence="6">
    <location>
        <begin position="206"/>
        <end position="226"/>
    </location>
</feature>
<comment type="subcellular location">
    <subcellularLocation>
        <location evidence="1">Membrane</location>
        <topology evidence="1">Multi-pass membrane protein</topology>
    </subcellularLocation>
</comment>
<feature type="transmembrane region" description="Helical" evidence="6">
    <location>
        <begin position="232"/>
        <end position="255"/>
    </location>
</feature>
<feature type="non-terminal residue" evidence="7">
    <location>
        <position position="1"/>
    </location>
</feature>
<gene>
    <name evidence="7" type="ORF">K493DRAFT_318601</name>
</gene>
<dbReference type="AlphaFoldDB" id="A0A1Y1XV08"/>
<dbReference type="Pfam" id="PF00854">
    <property type="entry name" value="PTR2"/>
    <property type="match status" value="1"/>
</dbReference>
<dbReference type="InterPro" id="IPR036259">
    <property type="entry name" value="MFS_trans_sf"/>
</dbReference>
<dbReference type="OrthoDB" id="8904098at2759"/>
<evidence type="ECO:0000313" key="8">
    <source>
        <dbReference type="Proteomes" id="UP000193498"/>
    </source>
</evidence>
<evidence type="ECO:0000256" key="1">
    <source>
        <dbReference type="ARBA" id="ARBA00004141"/>
    </source>
</evidence>
<evidence type="ECO:0000256" key="5">
    <source>
        <dbReference type="ARBA" id="ARBA00023136"/>
    </source>
</evidence>
<proteinExistence type="inferred from homology"/>
<dbReference type="PANTHER" id="PTHR11654">
    <property type="entry name" value="OLIGOPEPTIDE TRANSPORTER-RELATED"/>
    <property type="match status" value="1"/>
</dbReference>
<name>A0A1Y1XV08_9FUNG</name>
<dbReference type="STRING" id="1314790.A0A1Y1XV08"/>
<keyword evidence="3 6" id="KW-0812">Transmembrane</keyword>
<feature type="transmembrane region" description="Helical" evidence="6">
    <location>
        <begin position="446"/>
        <end position="466"/>
    </location>
</feature>
<dbReference type="InParanoid" id="A0A1Y1XV08"/>
<protein>
    <submittedName>
        <fullName evidence="7">PTR2-domain-containing protein</fullName>
    </submittedName>
</protein>
<keyword evidence="8" id="KW-1185">Reference proteome</keyword>
<dbReference type="SUPFAM" id="SSF103473">
    <property type="entry name" value="MFS general substrate transporter"/>
    <property type="match status" value="1"/>
</dbReference>
<evidence type="ECO:0000256" key="4">
    <source>
        <dbReference type="ARBA" id="ARBA00022989"/>
    </source>
</evidence>
<dbReference type="FunCoup" id="A0A1Y1XV08">
    <property type="interactions" value="533"/>
</dbReference>
<dbReference type="Proteomes" id="UP000193498">
    <property type="component" value="Unassembled WGS sequence"/>
</dbReference>
<feature type="transmembrane region" description="Helical" evidence="6">
    <location>
        <begin position="153"/>
        <end position="172"/>
    </location>
</feature>
<evidence type="ECO:0000256" key="6">
    <source>
        <dbReference type="SAM" id="Phobius"/>
    </source>
</evidence>
<feature type="transmembrane region" description="Helical" evidence="6">
    <location>
        <begin position="504"/>
        <end position="525"/>
    </location>
</feature>
<evidence type="ECO:0000313" key="7">
    <source>
        <dbReference type="EMBL" id="ORX89553.1"/>
    </source>
</evidence>
<feature type="transmembrane region" description="Helical" evidence="6">
    <location>
        <begin position="90"/>
        <end position="110"/>
    </location>
</feature>
<accession>A0A1Y1XV08</accession>